<dbReference type="RefSeq" id="WP_108131363.1">
    <property type="nucleotide sequence ID" value="NZ_CP098827.1"/>
</dbReference>
<sequence length="96" mass="10720">MMMCKAATRLMSKQLDAPLTARERISLRFHLMLCSACRNCEKQFSMLHRVGNAYNGTIDKPQDGTSPGATTDNVASDQDLLKVKEAMAEAETRRQN</sequence>
<reference evidence="3" key="1">
    <citation type="submission" date="2022-06" db="EMBL/GenBank/DDBJ databases">
        <title>A novel DMS-producing enzyme.</title>
        <authorList>
            <person name="Zhang Y."/>
        </authorList>
    </citation>
    <scope>NUCLEOTIDE SEQUENCE</scope>
    <source>
        <strain evidence="3">RT37</strain>
    </source>
</reference>
<organism evidence="3">
    <name type="scientific">Halomonas sp. RT37</name>
    <dbReference type="NCBI Taxonomy" id="2950872"/>
    <lineage>
        <taxon>Bacteria</taxon>
        <taxon>Pseudomonadati</taxon>
        <taxon>Pseudomonadota</taxon>
        <taxon>Gammaproteobacteria</taxon>
        <taxon>Oceanospirillales</taxon>
        <taxon>Halomonadaceae</taxon>
        <taxon>Halomonas</taxon>
    </lineage>
</organism>
<dbReference type="AlphaFoldDB" id="A0AAU7KJQ1"/>
<feature type="domain" description="Putative zinc-finger" evidence="2">
    <location>
        <begin position="4"/>
        <end position="38"/>
    </location>
</feature>
<gene>
    <name evidence="3" type="ORF">NFG58_04080</name>
</gene>
<feature type="region of interest" description="Disordered" evidence="1">
    <location>
        <begin position="56"/>
        <end position="78"/>
    </location>
</feature>
<protein>
    <submittedName>
        <fullName evidence="3">Zf-HC2 domain-containing protein</fullName>
    </submittedName>
</protein>
<proteinExistence type="predicted"/>
<accession>A0AAU7KJQ1</accession>
<feature type="compositionally biased region" description="Polar residues" evidence="1">
    <location>
        <begin position="63"/>
        <end position="76"/>
    </location>
</feature>
<dbReference type="Pfam" id="PF13490">
    <property type="entry name" value="zf-HC2"/>
    <property type="match status" value="1"/>
</dbReference>
<evidence type="ECO:0000256" key="1">
    <source>
        <dbReference type="SAM" id="MobiDB-lite"/>
    </source>
</evidence>
<evidence type="ECO:0000313" key="3">
    <source>
        <dbReference type="EMBL" id="XBO71897.1"/>
    </source>
</evidence>
<dbReference type="EMBL" id="CP098827">
    <property type="protein sequence ID" value="XBO71897.1"/>
    <property type="molecule type" value="Genomic_DNA"/>
</dbReference>
<evidence type="ECO:0000259" key="2">
    <source>
        <dbReference type="Pfam" id="PF13490"/>
    </source>
</evidence>
<name>A0AAU7KJQ1_9GAMM</name>
<dbReference type="InterPro" id="IPR027383">
    <property type="entry name" value="Znf_put"/>
</dbReference>